<dbReference type="InterPro" id="IPR012334">
    <property type="entry name" value="Pectin_lyas_fold"/>
</dbReference>
<dbReference type="Gene3D" id="2.160.20.10">
    <property type="entry name" value="Single-stranded right-handed beta-helix, Pectin lyase-like"/>
    <property type="match status" value="2"/>
</dbReference>
<dbReference type="AlphaFoldDB" id="A0A2B4SIC8"/>
<comment type="caution">
    <text evidence="1">The sequence shown here is derived from an EMBL/GenBank/DDBJ whole genome shotgun (WGS) entry which is preliminary data.</text>
</comment>
<evidence type="ECO:0000313" key="2">
    <source>
        <dbReference type="Proteomes" id="UP000225706"/>
    </source>
</evidence>
<name>A0A2B4SIC8_STYPI</name>
<dbReference type="OrthoDB" id="5949092at2759"/>
<protein>
    <recommendedName>
        <fullName evidence="3">Right handed beta helix domain-containing protein</fullName>
    </recommendedName>
</protein>
<dbReference type="SUPFAM" id="SSF51126">
    <property type="entry name" value="Pectin lyase-like"/>
    <property type="match status" value="1"/>
</dbReference>
<keyword evidence="2" id="KW-1185">Reference proteome</keyword>
<proteinExistence type="predicted"/>
<dbReference type="EMBL" id="LSMT01000050">
    <property type="protein sequence ID" value="PFX30414.1"/>
    <property type="molecule type" value="Genomic_DNA"/>
</dbReference>
<dbReference type="InterPro" id="IPR011050">
    <property type="entry name" value="Pectin_lyase_fold/virulence"/>
</dbReference>
<accession>A0A2B4SIC8</accession>
<dbReference type="PANTHER" id="PTHR36453:SF1">
    <property type="entry name" value="RIGHT HANDED BETA HELIX DOMAIN-CONTAINING PROTEIN"/>
    <property type="match status" value="1"/>
</dbReference>
<evidence type="ECO:0008006" key="3">
    <source>
        <dbReference type="Google" id="ProtNLM"/>
    </source>
</evidence>
<sequence length="767" mass="86365">MKKNDDSKEITSRRPIGDYRFGEEAVSTLTNKERKENKSSASVNYMASQSRKLVLGFVVVAVLTLRVEGKLFSVNNSQIGNKRTISDIQFDGTMGKIQDCIDNLKDPGDECVIQPGSYHEKVTITNKYGSKESPIVIRGDPNALTKLDGTVPLRPAEWERMNNGAYKAFIHYDITQLFIDDEMMTNARWPNSLWSDKTIFDSQFWAKSAKNSTRGLMIDGGKHKLADSGFNVTGAMAVLNVGSFCTFTRKVLNHGKGKDRFTYRDDFGDNLNFKPKNNQYFLESKLEFLDNPGEWFYEKKNGIGTLYVMTMDGKSPEGRNVRGKVQEVAFNITSSAYVVFKDLTFFATTLQARSSNQLEFRSINFSYPTYNRRMLGDTTPPHWTKIMSGQGSMKFINNTVYGTDGIALEYQGANDLVENNFFEYNDWSGANMNGAGGGGGTVLSQSIGDNFIRNTLRNNGASVGYRSGYKSHAQLNDISRTCWGMIQHDGSGIQVQVKRQTDVLLEQNWIYDSPKYGLRFDGAPPNIGRNGTMRRNVIRKTNGMMVKGDNHIVDHNLIFHKFTKGGDHDGQGSKCNLCVLWYVRENPVSINHNTSVEYNAADIANGGVHNKKLFSMSGELKDNIIGDVRTELMDPDNMDFRPRPESAYIQNNVGPYSFEETKRKYWIPGRQLYKASNPVPPDGSNTVKADKRDVLMWLNGFQATTHFVYLGTSSDNLKRQGVARNGDNVVKIRKELNGGVKYYWRVDAKLNAKVTHEGDLWSFTTIE</sequence>
<reference evidence="2" key="1">
    <citation type="journal article" date="2017" name="bioRxiv">
        <title>Comparative analysis of the genomes of Stylophora pistillata and Acropora digitifera provides evidence for extensive differences between species of corals.</title>
        <authorList>
            <person name="Voolstra C.R."/>
            <person name="Li Y."/>
            <person name="Liew Y.J."/>
            <person name="Baumgarten S."/>
            <person name="Zoccola D."/>
            <person name="Flot J.-F."/>
            <person name="Tambutte S."/>
            <person name="Allemand D."/>
            <person name="Aranda M."/>
        </authorList>
    </citation>
    <scope>NUCLEOTIDE SEQUENCE [LARGE SCALE GENOMIC DNA]</scope>
</reference>
<gene>
    <name evidence="1" type="ORF">AWC38_SpisGene4758</name>
</gene>
<dbReference type="PANTHER" id="PTHR36453">
    <property type="entry name" value="SECRETED PROTEIN-RELATED"/>
    <property type="match status" value="1"/>
</dbReference>
<evidence type="ECO:0000313" key="1">
    <source>
        <dbReference type="EMBL" id="PFX30414.1"/>
    </source>
</evidence>
<dbReference type="Proteomes" id="UP000225706">
    <property type="component" value="Unassembled WGS sequence"/>
</dbReference>
<organism evidence="1 2">
    <name type="scientific">Stylophora pistillata</name>
    <name type="common">Smooth cauliflower coral</name>
    <dbReference type="NCBI Taxonomy" id="50429"/>
    <lineage>
        <taxon>Eukaryota</taxon>
        <taxon>Metazoa</taxon>
        <taxon>Cnidaria</taxon>
        <taxon>Anthozoa</taxon>
        <taxon>Hexacorallia</taxon>
        <taxon>Scleractinia</taxon>
        <taxon>Astrocoeniina</taxon>
        <taxon>Pocilloporidae</taxon>
        <taxon>Stylophora</taxon>
    </lineage>
</organism>